<dbReference type="EMBL" id="JARJLG010000113">
    <property type="protein sequence ID" value="KAJ7743265.1"/>
    <property type="molecule type" value="Genomic_DNA"/>
</dbReference>
<proteinExistence type="predicted"/>
<reference evidence="1" key="1">
    <citation type="submission" date="2023-03" db="EMBL/GenBank/DDBJ databases">
        <title>Massive genome expansion in bonnet fungi (Mycena s.s.) driven by repeated elements and novel gene families across ecological guilds.</title>
        <authorList>
            <consortium name="Lawrence Berkeley National Laboratory"/>
            <person name="Harder C.B."/>
            <person name="Miyauchi S."/>
            <person name="Viragh M."/>
            <person name="Kuo A."/>
            <person name="Thoen E."/>
            <person name="Andreopoulos B."/>
            <person name="Lu D."/>
            <person name="Skrede I."/>
            <person name="Drula E."/>
            <person name="Henrissat B."/>
            <person name="Morin E."/>
            <person name="Kohler A."/>
            <person name="Barry K."/>
            <person name="LaButti K."/>
            <person name="Morin E."/>
            <person name="Salamov A."/>
            <person name="Lipzen A."/>
            <person name="Mereny Z."/>
            <person name="Hegedus B."/>
            <person name="Baldrian P."/>
            <person name="Stursova M."/>
            <person name="Weitz H."/>
            <person name="Taylor A."/>
            <person name="Grigoriev I.V."/>
            <person name="Nagy L.G."/>
            <person name="Martin F."/>
            <person name="Kauserud H."/>
        </authorList>
    </citation>
    <scope>NUCLEOTIDE SEQUENCE</scope>
    <source>
        <strain evidence="1">CBHHK188m</strain>
    </source>
</reference>
<protein>
    <submittedName>
        <fullName evidence="1">Uncharacterized protein</fullName>
    </submittedName>
</protein>
<accession>A0AAD7N2Y1</accession>
<dbReference type="AlphaFoldDB" id="A0AAD7N2Y1"/>
<comment type="caution">
    <text evidence="1">The sequence shown here is derived from an EMBL/GenBank/DDBJ whole genome shotgun (WGS) entry which is preliminary data.</text>
</comment>
<sequence>MMDFWYNVFGRPDPKQAARGDRLREQLVPMAEHIQRMVDRDQKAVSDRPTAQSALMLKRAHEMHLEKQIANRLESHNLDEEALAALEKAAELEQQIDTIDMRFAPAVGCNICLGMSVPLLPPSTAPAKLGTTA</sequence>
<organism evidence="1 2">
    <name type="scientific">Mycena maculata</name>
    <dbReference type="NCBI Taxonomy" id="230809"/>
    <lineage>
        <taxon>Eukaryota</taxon>
        <taxon>Fungi</taxon>
        <taxon>Dikarya</taxon>
        <taxon>Basidiomycota</taxon>
        <taxon>Agaricomycotina</taxon>
        <taxon>Agaricomycetes</taxon>
        <taxon>Agaricomycetidae</taxon>
        <taxon>Agaricales</taxon>
        <taxon>Marasmiineae</taxon>
        <taxon>Mycenaceae</taxon>
        <taxon>Mycena</taxon>
    </lineage>
</organism>
<gene>
    <name evidence="1" type="ORF">DFH07DRAFT_835752</name>
</gene>
<dbReference type="Proteomes" id="UP001215280">
    <property type="component" value="Unassembled WGS sequence"/>
</dbReference>
<keyword evidence="2" id="KW-1185">Reference proteome</keyword>
<evidence type="ECO:0000313" key="2">
    <source>
        <dbReference type="Proteomes" id="UP001215280"/>
    </source>
</evidence>
<evidence type="ECO:0000313" key="1">
    <source>
        <dbReference type="EMBL" id="KAJ7743265.1"/>
    </source>
</evidence>
<name>A0AAD7N2Y1_9AGAR</name>